<dbReference type="Pfam" id="PF22384">
    <property type="entry name" value="PBP2_Ca3427_like"/>
    <property type="match status" value="1"/>
</dbReference>
<dbReference type="RefSeq" id="WP_382386404.1">
    <property type="nucleotide sequence ID" value="NZ_JBHLWI010000009.1"/>
</dbReference>
<dbReference type="InterPro" id="IPR054364">
    <property type="entry name" value="Ca3427-like_PBP2"/>
</dbReference>
<feature type="domain" description="Ca3427-like PBP 2" evidence="4">
    <location>
        <begin position="98"/>
        <end position="181"/>
    </location>
</feature>
<dbReference type="PANTHER" id="PTHR30024:SF47">
    <property type="entry name" value="TAURINE-BINDING PERIPLASMIC PROTEIN"/>
    <property type="match status" value="1"/>
</dbReference>
<proteinExistence type="inferred from homology"/>
<comment type="subcellular location">
    <subcellularLocation>
        <location evidence="1">Periplasm</location>
    </subcellularLocation>
</comment>
<gene>
    <name evidence="5" type="ORF">ACFFIP_04640</name>
</gene>
<evidence type="ECO:0000313" key="5">
    <source>
        <dbReference type="EMBL" id="MFC0261960.1"/>
    </source>
</evidence>
<comment type="similarity">
    <text evidence="2">Belongs to the bacterial solute-binding protein SsuA/TauA family.</text>
</comment>
<evidence type="ECO:0000256" key="1">
    <source>
        <dbReference type="ARBA" id="ARBA00004418"/>
    </source>
</evidence>
<keyword evidence="6" id="KW-1185">Reference proteome</keyword>
<comment type="caution">
    <text evidence="5">The sequence shown here is derived from an EMBL/GenBank/DDBJ whole genome shotgun (WGS) entry which is preliminary data.</text>
</comment>
<organism evidence="5 6">
    <name type="scientific">Fontibacter flavus</name>
    <dbReference type="NCBI Taxonomy" id="654838"/>
    <lineage>
        <taxon>Bacteria</taxon>
        <taxon>Pseudomonadati</taxon>
        <taxon>Bacteroidota</taxon>
        <taxon>Cytophagia</taxon>
        <taxon>Cytophagales</taxon>
        <taxon>Cyclobacteriaceae</taxon>
        <taxon>Fontibacter</taxon>
    </lineage>
</organism>
<accession>A0ABV6FRI7</accession>
<dbReference type="Gene3D" id="3.40.190.10">
    <property type="entry name" value="Periplasmic binding protein-like II"/>
    <property type="match status" value="2"/>
</dbReference>
<evidence type="ECO:0000259" key="4">
    <source>
        <dbReference type="Pfam" id="PF22384"/>
    </source>
</evidence>
<keyword evidence="3" id="KW-0732">Signal</keyword>
<reference evidence="5 6" key="1">
    <citation type="submission" date="2024-09" db="EMBL/GenBank/DDBJ databases">
        <authorList>
            <person name="Sun Q."/>
            <person name="Mori K."/>
        </authorList>
    </citation>
    <scope>NUCLEOTIDE SEQUENCE [LARGE SCALE GENOMIC DNA]</scope>
    <source>
        <strain evidence="5 6">CCM 7650</strain>
    </source>
</reference>
<name>A0ABV6FRI7_9BACT</name>
<evidence type="ECO:0000256" key="2">
    <source>
        <dbReference type="ARBA" id="ARBA00010742"/>
    </source>
</evidence>
<dbReference type="SUPFAM" id="SSF53850">
    <property type="entry name" value="Periplasmic binding protein-like II"/>
    <property type="match status" value="1"/>
</dbReference>
<dbReference type="Proteomes" id="UP001589797">
    <property type="component" value="Unassembled WGS sequence"/>
</dbReference>
<protein>
    <submittedName>
        <fullName evidence="5">ABC transporter substrate-binding protein</fullName>
    </submittedName>
</protein>
<dbReference type="EMBL" id="JBHLWI010000009">
    <property type="protein sequence ID" value="MFC0261960.1"/>
    <property type="molecule type" value="Genomic_DNA"/>
</dbReference>
<evidence type="ECO:0000313" key="6">
    <source>
        <dbReference type="Proteomes" id="UP001589797"/>
    </source>
</evidence>
<evidence type="ECO:0000256" key="3">
    <source>
        <dbReference type="ARBA" id="ARBA00022729"/>
    </source>
</evidence>
<dbReference type="PANTHER" id="PTHR30024">
    <property type="entry name" value="ALIPHATIC SULFONATES-BINDING PROTEIN-RELATED"/>
    <property type="match status" value="1"/>
</dbReference>
<sequence>MTTISIMGVPEHFNFPWTEVIKVQPFAHKGIELVWKDESRGSGAMNKAIREGDADIAIILTESFLKDKIEGNPGKIIGWHVKSPLIWGIHVSAKTIENTVQEVEKAPFLISRYGSGSHLMAYVLAEREGWKKEALNFELVGNMDGAKKVFLEEGMPKIFLWEKFTTKPLVDEGIFKRIGEIPTPWPCFVIVASEKILNEHREVVRELQQLVYQKSKDLIIDSQTPKRIASKYGIQLEDINEWIKQTKWAENSTIESFDLENTINTLKELNLIKNGIKPSLLVDEELAYLK</sequence>